<proteinExistence type="predicted"/>
<name>A0A222EBG7_9RHOB</name>
<evidence type="ECO:0000256" key="1">
    <source>
        <dbReference type="SAM" id="SignalP"/>
    </source>
</evidence>
<dbReference type="AlphaFoldDB" id="A0A222EBG7"/>
<keyword evidence="3" id="KW-1185">Reference proteome</keyword>
<dbReference type="Proteomes" id="UP000203589">
    <property type="component" value="Plasmid pSMS3-1"/>
</dbReference>
<dbReference type="KEGG" id="aht:ANTHELSMS3_05070"/>
<sequence length="87" mass="8989">MSKIKNTKIATVNFCTVAILAFSAVSATAGDTPSGIARTINSVAPEVSVGSLSHAEIASLMNVITSSESESKARTTVINLAKKYSDN</sequence>
<feature type="signal peptide" evidence="1">
    <location>
        <begin position="1"/>
        <end position="29"/>
    </location>
</feature>
<keyword evidence="2" id="KW-0614">Plasmid</keyword>
<organism evidence="2 3">
    <name type="scientific">Antarctobacter heliothermus</name>
    <dbReference type="NCBI Taxonomy" id="74033"/>
    <lineage>
        <taxon>Bacteria</taxon>
        <taxon>Pseudomonadati</taxon>
        <taxon>Pseudomonadota</taxon>
        <taxon>Alphaproteobacteria</taxon>
        <taxon>Rhodobacterales</taxon>
        <taxon>Roseobacteraceae</taxon>
        <taxon>Antarctobacter</taxon>
    </lineage>
</organism>
<evidence type="ECO:0000313" key="3">
    <source>
        <dbReference type="Proteomes" id="UP000203589"/>
    </source>
</evidence>
<dbReference type="RefSeq" id="WP_157733642.1">
    <property type="nucleotide sequence ID" value="NZ_CP022541.1"/>
</dbReference>
<reference evidence="2 3" key="1">
    <citation type="submission" date="2017-07" db="EMBL/GenBank/DDBJ databases">
        <title>Genome Sequence of Antarctobacter heliothermus Strain SMS3 Isolated from a culture of the Diatom Skeletonema marinoi.</title>
        <authorList>
            <person name="Topel M."/>
            <person name="Pinder M.I.M."/>
            <person name="Johansson O.N."/>
            <person name="Kourtchenko O."/>
            <person name="Godhe A."/>
            <person name="Clarke A.K."/>
        </authorList>
    </citation>
    <scope>NUCLEOTIDE SEQUENCE [LARGE SCALE GENOMIC DNA]</scope>
    <source>
        <strain evidence="2 3">SMS3</strain>
        <plasmid evidence="3">Plasmid psms3-1</plasmid>
    </source>
</reference>
<protein>
    <submittedName>
        <fullName evidence="2">Uncharacterized protein</fullName>
    </submittedName>
</protein>
<evidence type="ECO:0000313" key="2">
    <source>
        <dbReference type="EMBL" id="ASP23450.1"/>
    </source>
</evidence>
<feature type="chain" id="PRO_5012217320" evidence="1">
    <location>
        <begin position="30"/>
        <end position="87"/>
    </location>
</feature>
<gene>
    <name evidence="2" type="ORF">ANTHELSMS3_05070</name>
</gene>
<keyword evidence="1" id="KW-0732">Signal</keyword>
<geneLocation type="plasmid" evidence="3">
    <name>psms3-1</name>
</geneLocation>
<accession>A0A222EBG7</accession>
<dbReference type="EMBL" id="CP022541">
    <property type="protein sequence ID" value="ASP23450.1"/>
    <property type="molecule type" value="Genomic_DNA"/>
</dbReference>